<evidence type="ECO:0000256" key="5">
    <source>
        <dbReference type="ARBA" id="ARBA00022660"/>
    </source>
</evidence>
<evidence type="ECO:0000256" key="10">
    <source>
        <dbReference type="ARBA" id="ARBA00023128"/>
    </source>
</evidence>
<dbReference type="Proteomes" id="UP001162164">
    <property type="component" value="Unassembled WGS sequence"/>
</dbReference>
<evidence type="ECO:0000256" key="14">
    <source>
        <dbReference type="SAM" id="Phobius"/>
    </source>
</evidence>
<feature type="transmembrane region" description="Helical" evidence="14">
    <location>
        <begin position="31"/>
        <end position="49"/>
    </location>
</feature>
<keyword evidence="4" id="KW-0813">Transport</keyword>
<dbReference type="InterPro" id="IPR009866">
    <property type="entry name" value="NADH_UbQ_OxRdtase_NDUFB4_su"/>
</dbReference>
<evidence type="ECO:0000256" key="1">
    <source>
        <dbReference type="ARBA" id="ARBA00004434"/>
    </source>
</evidence>
<keyword evidence="16" id="KW-1185">Reference proteome</keyword>
<evidence type="ECO:0000313" key="15">
    <source>
        <dbReference type="EMBL" id="KAJ8984245.1"/>
    </source>
</evidence>
<evidence type="ECO:0000256" key="12">
    <source>
        <dbReference type="ARBA" id="ARBA00030212"/>
    </source>
</evidence>
<name>A0ABQ9K403_9CUCU</name>
<keyword evidence="6 14" id="KW-0812">Transmembrane</keyword>
<sequence length="75" mass="8808">MNIEQFDAAILRYQAMKVSGFEYFKPSPKNAVFGLVFLVIPMTLYGYLIKNSRDKLEAQYRSGQVAYKDRRFKFV</sequence>
<keyword evidence="7" id="KW-0999">Mitochondrion inner membrane</keyword>
<gene>
    <name evidence="15" type="ORF">NQ317_007477</name>
</gene>
<evidence type="ECO:0000256" key="4">
    <source>
        <dbReference type="ARBA" id="ARBA00022448"/>
    </source>
</evidence>
<dbReference type="EMBL" id="JAPWTJ010000043">
    <property type="protein sequence ID" value="KAJ8984245.1"/>
    <property type="molecule type" value="Genomic_DNA"/>
</dbReference>
<reference evidence="15" key="1">
    <citation type="journal article" date="2023" name="Insect Mol. Biol.">
        <title>Genome sequencing provides insights into the evolution of gene families encoding plant cell wall-degrading enzymes in longhorned beetles.</title>
        <authorList>
            <person name="Shin N.R."/>
            <person name="Okamura Y."/>
            <person name="Kirsch R."/>
            <person name="Pauchet Y."/>
        </authorList>
    </citation>
    <scope>NUCLEOTIDE SEQUENCE</scope>
    <source>
        <strain evidence="15">MMC_N1</strain>
    </source>
</reference>
<comment type="subcellular location">
    <subcellularLocation>
        <location evidence="1">Mitochondrion inner membrane</location>
        <topology evidence="1">Single-pass membrane protein</topology>
    </subcellularLocation>
</comment>
<dbReference type="Pfam" id="PF07225">
    <property type="entry name" value="NDUF_B4"/>
    <property type="match status" value="1"/>
</dbReference>
<evidence type="ECO:0000256" key="6">
    <source>
        <dbReference type="ARBA" id="ARBA00022692"/>
    </source>
</evidence>
<comment type="similarity">
    <text evidence="2">Belongs to the complex I NDUFB4 subunit family.</text>
</comment>
<keyword evidence="9 14" id="KW-1133">Transmembrane helix</keyword>
<keyword evidence="8" id="KW-0249">Electron transport</keyword>
<evidence type="ECO:0000256" key="7">
    <source>
        <dbReference type="ARBA" id="ARBA00022792"/>
    </source>
</evidence>
<keyword evidence="11 14" id="KW-0472">Membrane</keyword>
<keyword evidence="5" id="KW-0679">Respiratory chain</keyword>
<evidence type="ECO:0000256" key="11">
    <source>
        <dbReference type="ARBA" id="ARBA00023136"/>
    </source>
</evidence>
<evidence type="ECO:0000256" key="2">
    <source>
        <dbReference type="ARBA" id="ARBA00007260"/>
    </source>
</evidence>
<accession>A0ABQ9K403</accession>
<organism evidence="15 16">
    <name type="scientific">Molorchus minor</name>
    <dbReference type="NCBI Taxonomy" id="1323400"/>
    <lineage>
        <taxon>Eukaryota</taxon>
        <taxon>Metazoa</taxon>
        <taxon>Ecdysozoa</taxon>
        <taxon>Arthropoda</taxon>
        <taxon>Hexapoda</taxon>
        <taxon>Insecta</taxon>
        <taxon>Pterygota</taxon>
        <taxon>Neoptera</taxon>
        <taxon>Endopterygota</taxon>
        <taxon>Coleoptera</taxon>
        <taxon>Polyphaga</taxon>
        <taxon>Cucujiformia</taxon>
        <taxon>Chrysomeloidea</taxon>
        <taxon>Cerambycidae</taxon>
        <taxon>Lamiinae</taxon>
        <taxon>Monochamini</taxon>
        <taxon>Molorchus</taxon>
    </lineage>
</organism>
<keyword evidence="10" id="KW-0496">Mitochondrion</keyword>
<evidence type="ECO:0000313" key="16">
    <source>
        <dbReference type="Proteomes" id="UP001162164"/>
    </source>
</evidence>
<evidence type="ECO:0000256" key="9">
    <source>
        <dbReference type="ARBA" id="ARBA00022989"/>
    </source>
</evidence>
<evidence type="ECO:0000256" key="8">
    <source>
        <dbReference type="ARBA" id="ARBA00022982"/>
    </source>
</evidence>
<dbReference type="PANTHER" id="PTHR15469:SF0">
    <property type="entry name" value="NADH DEHYDROGENASE [UBIQUINONE] 1 BETA SUBCOMPLEX SUBUNIT 4"/>
    <property type="match status" value="1"/>
</dbReference>
<evidence type="ECO:0000256" key="13">
    <source>
        <dbReference type="ARBA" id="ARBA00030987"/>
    </source>
</evidence>
<dbReference type="PANTHER" id="PTHR15469">
    <property type="entry name" value="NADH-UBIQUINONE OXIDOREDUCTASE B15 SUBUNIT"/>
    <property type="match status" value="1"/>
</dbReference>
<protein>
    <recommendedName>
        <fullName evidence="3">NADH dehydrogenase [ubiquinone] 1 beta subcomplex subunit 4</fullName>
    </recommendedName>
    <alternativeName>
        <fullName evidence="12">Complex I-B15</fullName>
    </alternativeName>
    <alternativeName>
        <fullName evidence="13">NADH-ubiquinone oxidoreductase B15 subunit</fullName>
    </alternativeName>
</protein>
<evidence type="ECO:0000256" key="3">
    <source>
        <dbReference type="ARBA" id="ARBA00018681"/>
    </source>
</evidence>
<comment type="caution">
    <text evidence="15">The sequence shown here is derived from an EMBL/GenBank/DDBJ whole genome shotgun (WGS) entry which is preliminary data.</text>
</comment>
<proteinExistence type="inferred from homology"/>